<dbReference type="EMBL" id="NEDP02005431">
    <property type="protein sequence ID" value="OWF41018.1"/>
    <property type="molecule type" value="Genomic_DNA"/>
</dbReference>
<evidence type="ECO:0000313" key="1">
    <source>
        <dbReference type="EMBL" id="OWF41018.1"/>
    </source>
</evidence>
<comment type="caution">
    <text evidence="1">The sequence shown here is derived from an EMBL/GenBank/DDBJ whole genome shotgun (WGS) entry which is preliminary data.</text>
</comment>
<evidence type="ECO:0000313" key="2">
    <source>
        <dbReference type="Proteomes" id="UP000242188"/>
    </source>
</evidence>
<dbReference type="AlphaFoldDB" id="A0A210PWY6"/>
<name>A0A210PWY6_MIZYE</name>
<dbReference type="Proteomes" id="UP000242188">
    <property type="component" value="Unassembled WGS sequence"/>
</dbReference>
<accession>A0A210PWY6</accession>
<organism evidence="1 2">
    <name type="scientific">Mizuhopecten yessoensis</name>
    <name type="common">Japanese scallop</name>
    <name type="synonym">Patinopecten yessoensis</name>
    <dbReference type="NCBI Taxonomy" id="6573"/>
    <lineage>
        <taxon>Eukaryota</taxon>
        <taxon>Metazoa</taxon>
        <taxon>Spiralia</taxon>
        <taxon>Lophotrochozoa</taxon>
        <taxon>Mollusca</taxon>
        <taxon>Bivalvia</taxon>
        <taxon>Autobranchia</taxon>
        <taxon>Pteriomorphia</taxon>
        <taxon>Pectinida</taxon>
        <taxon>Pectinoidea</taxon>
        <taxon>Pectinidae</taxon>
        <taxon>Mizuhopecten</taxon>
    </lineage>
</organism>
<gene>
    <name evidence="1" type="ORF">KP79_PYT25071</name>
</gene>
<keyword evidence="2" id="KW-1185">Reference proteome</keyword>
<protein>
    <submittedName>
        <fullName evidence="1">Uncharacterized protein</fullName>
    </submittedName>
</protein>
<reference evidence="1 2" key="1">
    <citation type="journal article" date="2017" name="Nat. Ecol. Evol.">
        <title>Scallop genome provides insights into evolution of bilaterian karyotype and development.</title>
        <authorList>
            <person name="Wang S."/>
            <person name="Zhang J."/>
            <person name="Jiao W."/>
            <person name="Li J."/>
            <person name="Xun X."/>
            <person name="Sun Y."/>
            <person name="Guo X."/>
            <person name="Huan P."/>
            <person name="Dong B."/>
            <person name="Zhang L."/>
            <person name="Hu X."/>
            <person name="Sun X."/>
            <person name="Wang J."/>
            <person name="Zhao C."/>
            <person name="Wang Y."/>
            <person name="Wang D."/>
            <person name="Huang X."/>
            <person name="Wang R."/>
            <person name="Lv J."/>
            <person name="Li Y."/>
            <person name="Zhang Z."/>
            <person name="Liu B."/>
            <person name="Lu W."/>
            <person name="Hui Y."/>
            <person name="Liang J."/>
            <person name="Zhou Z."/>
            <person name="Hou R."/>
            <person name="Li X."/>
            <person name="Liu Y."/>
            <person name="Li H."/>
            <person name="Ning X."/>
            <person name="Lin Y."/>
            <person name="Zhao L."/>
            <person name="Xing Q."/>
            <person name="Dou J."/>
            <person name="Li Y."/>
            <person name="Mao J."/>
            <person name="Guo H."/>
            <person name="Dou H."/>
            <person name="Li T."/>
            <person name="Mu C."/>
            <person name="Jiang W."/>
            <person name="Fu Q."/>
            <person name="Fu X."/>
            <person name="Miao Y."/>
            <person name="Liu J."/>
            <person name="Yu Q."/>
            <person name="Li R."/>
            <person name="Liao H."/>
            <person name="Li X."/>
            <person name="Kong Y."/>
            <person name="Jiang Z."/>
            <person name="Chourrout D."/>
            <person name="Li R."/>
            <person name="Bao Z."/>
        </authorList>
    </citation>
    <scope>NUCLEOTIDE SEQUENCE [LARGE SCALE GENOMIC DNA]</scope>
    <source>
        <strain evidence="1 2">PY_sf001</strain>
    </source>
</reference>
<proteinExistence type="predicted"/>
<sequence>MRMNSLHQQLRNYSVGELAQRFLPEISRSELEEEASDYILSADESSDYILSPDEALDYILSPDEASDYILSPFEASDYILSPDEASDSAYF</sequence>